<dbReference type="HAMAP" id="MF_01875">
    <property type="entry name" value="Prokaryotic_Ku"/>
    <property type="match status" value="1"/>
</dbReference>
<feature type="domain" description="Ku" evidence="4">
    <location>
        <begin position="55"/>
        <end position="185"/>
    </location>
</feature>
<dbReference type="NCBIfam" id="TIGR02772">
    <property type="entry name" value="Ku_bact"/>
    <property type="match status" value="1"/>
</dbReference>
<feature type="compositionally biased region" description="Basic residues" evidence="3">
    <location>
        <begin position="266"/>
        <end position="287"/>
    </location>
</feature>
<dbReference type="AlphaFoldDB" id="A0A371B328"/>
<comment type="function">
    <text evidence="2">With LigD forms a non-homologous end joining (NHEJ) DNA repair enzyme, which repairs dsDNA breaks with reduced fidelity. Binds linear dsDNA with 5'- and 3'- overhangs but not closed circular dsDNA nor ssDNA. Recruits and stimulates the ligase activity of LigD.</text>
</comment>
<name>A0A371B328_9BRAD</name>
<feature type="region of interest" description="Disordered" evidence="3">
    <location>
        <begin position="251"/>
        <end position="287"/>
    </location>
</feature>
<feature type="compositionally biased region" description="Basic and acidic residues" evidence="3">
    <location>
        <begin position="251"/>
        <end position="261"/>
    </location>
</feature>
<accession>A0A371B328</accession>
<evidence type="ECO:0000256" key="2">
    <source>
        <dbReference type="HAMAP-Rule" id="MF_01875"/>
    </source>
</evidence>
<dbReference type="Gene3D" id="2.40.290.10">
    <property type="match status" value="1"/>
</dbReference>
<proteinExistence type="inferred from homology"/>
<keyword evidence="1 2" id="KW-0238">DNA-binding</keyword>
<organism evidence="5 6">
    <name type="scientific">Undibacter mobilis</name>
    <dbReference type="NCBI Taxonomy" id="2292256"/>
    <lineage>
        <taxon>Bacteria</taxon>
        <taxon>Pseudomonadati</taxon>
        <taxon>Pseudomonadota</taxon>
        <taxon>Alphaproteobacteria</taxon>
        <taxon>Hyphomicrobiales</taxon>
        <taxon>Nitrobacteraceae</taxon>
        <taxon>Undibacter</taxon>
    </lineage>
</organism>
<keyword evidence="2" id="KW-0233">DNA recombination</keyword>
<dbReference type="EMBL" id="QRGO01000002">
    <property type="protein sequence ID" value="RDV01924.1"/>
    <property type="molecule type" value="Genomic_DNA"/>
</dbReference>
<evidence type="ECO:0000259" key="4">
    <source>
        <dbReference type="SMART" id="SM00559"/>
    </source>
</evidence>
<dbReference type="InterPro" id="IPR006164">
    <property type="entry name" value="DNA_bd_Ku70/Ku80"/>
</dbReference>
<keyword evidence="2" id="KW-0234">DNA repair</keyword>
<dbReference type="GO" id="GO:0006303">
    <property type="term" value="P:double-strand break repair via nonhomologous end joining"/>
    <property type="evidence" value="ECO:0007669"/>
    <property type="project" value="UniProtKB-UniRule"/>
</dbReference>
<comment type="subunit">
    <text evidence="2">Homodimer. Interacts with LigD.</text>
</comment>
<keyword evidence="2" id="KW-0227">DNA damage</keyword>
<evidence type="ECO:0000256" key="1">
    <source>
        <dbReference type="ARBA" id="ARBA00023125"/>
    </source>
</evidence>
<reference evidence="6" key="1">
    <citation type="submission" date="2018-08" db="EMBL/GenBank/DDBJ databases">
        <authorList>
            <person name="Kim S.-J."/>
            <person name="Jung G.-Y."/>
        </authorList>
    </citation>
    <scope>NUCLEOTIDE SEQUENCE [LARGE SCALE GENOMIC DNA]</scope>
    <source>
        <strain evidence="6">GY_H</strain>
    </source>
</reference>
<dbReference type="GO" id="GO:0003690">
    <property type="term" value="F:double-stranded DNA binding"/>
    <property type="evidence" value="ECO:0007669"/>
    <property type="project" value="UniProtKB-UniRule"/>
</dbReference>
<dbReference type="CDD" id="cd00789">
    <property type="entry name" value="KU_like"/>
    <property type="match status" value="1"/>
</dbReference>
<dbReference type="InterPro" id="IPR009187">
    <property type="entry name" value="Prok_Ku"/>
</dbReference>
<comment type="caution">
    <text evidence="5">The sequence shown here is derived from an EMBL/GenBank/DDBJ whole genome shotgun (WGS) entry which is preliminary data.</text>
</comment>
<dbReference type="SUPFAM" id="SSF100939">
    <property type="entry name" value="SPOC domain-like"/>
    <property type="match status" value="1"/>
</dbReference>
<evidence type="ECO:0000313" key="6">
    <source>
        <dbReference type="Proteomes" id="UP000263993"/>
    </source>
</evidence>
<protein>
    <recommendedName>
        <fullName evidence="2">Non-homologous end joining protein Ku</fullName>
    </recommendedName>
</protein>
<dbReference type="SMART" id="SM00559">
    <property type="entry name" value="Ku78"/>
    <property type="match status" value="1"/>
</dbReference>
<comment type="similarity">
    <text evidence="2">Belongs to the prokaryotic Ku family.</text>
</comment>
<dbReference type="InterPro" id="IPR016194">
    <property type="entry name" value="SPOC-like_C_dom_sf"/>
</dbReference>
<gene>
    <name evidence="2" type="primary">ku</name>
    <name evidence="5" type="ORF">DXH78_15035</name>
</gene>
<dbReference type="PIRSF" id="PIRSF006493">
    <property type="entry name" value="Prok_Ku"/>
    <property type="match status" value="1"/>
</dbReference>
<dbReference type="GO" id="GO:0006310">
    <property type="term" value="P:DNA recombination"/>
    <property type="evidence" value="ECO:0007669"/>
    <property type="project" value="UniProtKB-KW"/>
</dbReference>
<dbReference type="OrthoDB" id="9780854at2"/>
<dbReference type="Proteomes" id="UP000263993">
    <property type="component" value="Unassembled WGS sequence"/>
</dbReference>
<keyword evidence="6" id="KW-1185">Reference proteome</keyword>
<dbReference type="PANTHER" id="PTHR41251:SF1">
    <property type="entry name" value="NON-HOMOLOGOUS END JOINING PROTEIN KU"/>
    <property type="match status" value="1"/>
</dbReference>
<dbReference type="PANTHER" id="PTHR41251">
    <property type="entry name" value="NON-HOMOLOGOUS END JOINING PROTEIN KU"/>
    <property type="match status" value="1"/>
</dbReference>
<evidence type="ECO:0000256" key="3">
    <source>
        <dbReference type="SAM" id="MobiDB-lite"/>
    </source>
</evidence>
<dbReference type="Pfam" id="PF02735">
    <property type="entry name" value="Ku"/>
    <property type="match status" value="1"/>
</dbReference>
<sequence length="287" mass="32754">MAPRPNWKGFLKLSLVSCAVALYPATSTSQRIRFNIINRETGNRIRNEVIDAETGDPVAPEDRIKGYEVDKGQYVLLEEDELDNVALESTHTIDIDEFVPMADVDRIYLDESYYLVPQDDVAQEAFAVIREAMRKEDLAGLARVVVYRRERLLLLRPRGKGLLATTLRYNNEVRKEADYFDDIPNTKVSPDMLKLATHILETKKGKFDPSKFEDRYETALMDLIKAKRAGKKPVTVAEPKPSNVINLMDALRRSAQGERRKPASASRRKTATRTKRTTTRRKVRKAS</sequence>
<evidence type="ECO:0000313" key="5">
    <source>
        <dbReference type="EMBL" id="RDV01924.1"/>
    </source>
</evidence>
<dbReference type="RefSeq" id="WP_115518048.1">
    <property type="nucleotide sequence ID" value="NZ_QRGO01000002.1"/>
</dbReference>